<organism evidence="1 2">
    <name type="scientific">Cercospora beticola</name>
    <name type="common">Sugarbeet leaf spot fungus</name>
    <dbReference type="NCBI Taxonomy" id="122368"/>
    <lineage>
        <taxon>Eukaryota</taxon>
        <taxon>Fungi</taxon>
        <taxon>Dikarya</taxon>
        <taxon>Ascomycota</taxon>
        <taxon>Pezizomycotina</taxon>
        <taxon>Dothideomycetes</taxon>
        <taxon>Dothideomycetidae</taxon>
        <taxon>Mycosphaerellales</taxon>
        <taxon>Mycosphaerellaceae</taxon>
        <taxon>Cercospora</taxon>
    </lineage>
</organism>
<dbReference type="Proteomes" id="UP000230605">
    <property type="component" value="Chromosome 7"/>
</dbReference>
<name>A0A2G5HH24_CERBT</name>
<evidence type="ECO:0000313" key="2">
    <source>
        <dbReference type="Proteomes" id="UP000230605"/>
    </source>
</evidence>
<protein>
    <submittedName>
        <fullName evidence="1">Uncharacterized protein</fullName>
    </submittedName>
</protein>
<dbReference type="AlphaFoldDB" id="A0A2G5HH24"/>
<proteinExistence type="predicted"/>
<accession>A0A2G5HH24</accession>
<comment type="caution">
    <text evidence="1">The sequence shown here is derived from an EMBL/GenBank/DDBJ whole genome shotgun (WGS) entry which is preliminary data.</text>
</comment>
<dbReference type="EMBL" id="LKMD01000106">
    <property type="protein sequence ID" value="PIA91841.1"/>
    <property type="molecule type" value="Genomic_DNA"/>
</dbReference>
<reference evidence="1 2" key="1">
    <citation type="submission" date="2015-10" db="EMBL/GenBank/DDBJ databases">
        <title>The cercosporin biosynthetic gene cluster was horizontally transferred to several fungal lineages and shown to be expanded in Cercospora beticola based on microsynteny with recipient genomes.</title>
        <authorList>
            <person name="De Jonge R."/>
            <person name="Ebert M.K."/>
            <person name="Suttle J.C."/>
            <person name="Jurick Ii W.M."/>
            <person name="Secor G.A."/>
            <person name="Thomma B.P."/>
            <person name="Van De Peer Y."/>
            <person name="Bolton M.D."/>
        </authorList>
    </citation>
    <scope>NUCLEOTIDE SEQUENCE [LARGE SCALE GENOMIC DNA]</scope>
    <source>
        <strain evidence="1 2">09-40</strain>
    </source>
</reference>
<evidence type="ECO:0000313" key="1">
    <source>
        <dbReference type="EMBL" id="PIA91841.1"/>
    </source>
</evidence>
<gene>
    <name evidence="1" type="ORF">CB0940_09158</name>
</gene>
<sequence>MQGQGVSFPRSHQRVPLQHSTSIPLSQGIGLSYRLWRRSTLPGRSFLWLTVECLGSDAYSASQSIGVRPDWVDSRSCGASAAVCTTYKSAFHVPGLARRLQIIRSG</sequence>